<gene>
    <name evidence="2" type="ORF">MAE02_14940</name>
</gene>
<sequence>MKRNVARLTGANDIGLPDTDTEYTNGDYPPLAEKKTAAPAGPRNGGNEGLREAIAKPLREECRKAVRLTSVGLVACFNDEGHLFGWEVAR</sequence>
<reference evidence="2 3" key="1">
    <citation type="submission" date="2019-07" db="EMBL/GenBank/DDBJ databases">
        <title>Whole genome shotgun sequence of Microvirga aerophila NBRC 106136.</title>
        <authorList>
            <person name="Hosoyama A."/>
            <person name="Uohara A."/>
            <person name="Ohji S."/>
            <person name="Ichikawa N."/>
        </authorList>
    </citation>
    <scope>NUCLEOTIDE SEQUENCE [LARGE SCALE GENOMIC DNA]</scope>
    <source>
        <strain evidence="2 3">NBRC 106136</strain>
    </source>
</reference>
<keyword evidence="3" id="KW-1185">Reference proteome</keyword>
<dbReference type="AlphaFoldDB" id="A0A512BPB4"/>
<dbReference type="EMBL" id="BJYU01000016">
    <property type="protein sequence ID" value="GEO13798.1"/>
    <property type="molecule type" value="Genomic_DNA"/>
</dbReference>
<organism evidence="2 3">
    <name type="scientific">Microvirga aerophila</name>
    <dbReference type="NCBI Taxonomy" id="670291"/>
    <lineage>
        <taxon>Bacteria</taxon>
        <taxon>Pseudomonadati</taxon>
        <taxon>Pseudomonadota</taxon>
        <taxon>Alphaproteobacteria</taxon>
        <taxon>Hyphomicrobiales</taxon>
        <taxon>Methylobacteriaceae</taxon>
        <taxon>Microvirga</taxon>
    </lineage>
</organism>
<evidence type="ECO:0000313" key="2">
    <source>
        <dbReference type="EMBL" id="GEO13798.1"/>
    </source>
</evidence>
<dbReference type="Proteomes" id="UP000321085">
    <property type="component" value="Unassembled WGS sequence"/>
</dbReference>
<evidence type="ECO:0000313" key="3">
    <source>
        <dbReference type="Proteomes" id="UP000321085"/>
    </source>
</evidence>
<name>A0A512BPB4_9HYPH</name>
<protein>
    <submittedName>
        <fullName evidence="2">Uncharacterized protein</fullName>
    </submittedName>
</protein>
<evidence type="ECO:0000256" key="1">
    <source>
        <dbReference type="SAM" id="MobiDB-lite"/>
    </source>
</evidence>
<dbReference type="RefSeq" id="WP_114184019.1">
    <property type="nucleotide sequence ID" value="NZ_BJYU01000016.1"/>
</dbReference>
<feature type="region of interest" description="Disordered" evidence="1">
    <location>
        <begin position="1"/>
        <end position="49"/>
    </location>
</feature>
<proteinExistence type="predicted"/>
<accession>A0A512BPB4</accession>
<comment type="caution">
    <text evidence="2">The sequence shown here is derived from an EMBL/GenBank/DDBJ whole genome shotgun (WGS) entry which is preliminary data.</text>
</comment>